<evidence type="ECO:0000256" key="2">
    <source>
        <dbReference type="ARBA" id="ARBA00023125"/>
    </source>
</evidence>
<dbReference type="PANTHER" id="PTHR30055">
    <property type="entry name" value="HTH-TYPE TRANSCRIPTIONAL REGULATOR RUTR"/>
    <property type="match status" value="1"/>
</dbReference>
<proteinExistence type="predicted"/>
<evidence type="ECO:0000313" key="8">
    <source>
        <dbReference type="Proteomes" id="UP001519641"/>
    </source>
</evidence>
<comment type="caution">
    <text evidence="7">The sequence shown here is derived from an EMBL/GenBank/DDBJ whole genome shotgun (WGS) entry which is preliminary data.</text>
</comment>
<dbReference type="RefSeq" id="WP_214545036.1">
    <property type="nucleotide sequence ID" value="NZ_JAHEWS010000019.1"/>
</dbReference>
<keyword evidence="8" id="KW-1185">Reference proteome</keyword>
<evidence type="ECO:0000313" key="7">
    <source>
        <dbReference type="EMBL" id="MBT1588635.1"/>
    </source>
</evidence>
<dbReference type="Pfam" id="PF00440">
    <property type="entry name" value="TetR_N"/>
    <property type="match status" value="1"/>
</dbReference>
<dbReference type="Pfam" id="PF13305">
    <property type="entry name" value="TetR_C_33"/>
    <property type="match status" value="1"/>
</dbReference>
<dbReference type="PANTHER" id="PTHR30055:SF243">
    <property type="entry name" value="HTH-TYPE TRANSCRIPTIONAL REGULATOR RV1816"/>
    <property type="match status" value="1"/>
</dbReference>
<evidence type="ECO:0000256" key="3">
    <source>
        <dbReference type="ARBA" id="ARBA00023163"/>
    </source>
</evidence>
<name>A0ABS5VIT4_9MICO</name>
<keyword evidence="3" id="KW-0804">Transcription</keyword>
<feature type="domain" description="HTH tetR-type" evidence="6">
    <location>
        <begin position="11"/>
        <end position="71"/>
    </location>
</feature>
<dbReference type="SUPFAM" id="SSF48498">
    <property type="entry name" value="Tetracyclin repressor-like, C-terminal domain"/>
    <property type="match status" value="1"/>
</dbReference>
<evidence type="ECO:0000259" key="6">
    <source>
        <dbReference type="PROSITE" id="PS50977"/>
    </source>
</evidence>
<organism evidence="7 8">
    <name type="scientific">Curtobacterium aurantiacum</name>
    <dbReference type="NCBI Taxonomy" id="3236919"/>
    <lineage>
        <taxon>Bacteria</taxon>
        <taxon>Bacillati</taxon>
        <taxon>Actinomycetota</taxon>
        <taxon>Actinomycetes</taxon>
        <taxon>Micrococcales</taxon>
        <taxon>Microbacteriaceae</taxon>
        <taxon>Curtobacterium</taxon>
    </lineage>
</organism>
<dbReference type="Gene3D" id="1.10.357.10">
    <property type="entry name" value="Tetracycline Repressor, domain 2"/>
    <property type="match status" value="1"/>
</dbReference>
<protein>
    <submittedName>
        <fullName evidence="7">TetR/AcrR family transcriptional regulator</fullName>
    </submittedName>
</protein>
<evidence type="ECO:0000256" key="1">
    <source>
        <dbReference type="ARBA" id="ARBA00023015"/>
    </source>
</evidence>
<evidence type="ECO:0000256" key="5">
    <source>
        <dbReference type="SAM" id="MobiDB-lite"/>
    </source>
</evidence>
<gene>
    <name evidence="7" type="ORF">KK097_12495</name>
</gene>
<dbReference type="SUPFAM" id="SSF46689">
    <property type="entry name" value="Homeodomain-like"/>
    <property type="match status" value="1"/>
</dbReference>
<accession>A0ABS5VIT4</accession>
<dbReference type="EMBL" id="JAHEWS010000019">
    <property type="protein sequence ID" value="MBT1588635.1"/>
    <property type="molecule type" value="Genomic_DNA"/>
</dbReference>
<dbReference type="InterPro" id="IPR009057">
    <property type="entry name" value="Homeodomain-like_sf"/>
</dbReference>
<dbReference type="Proteomes" id="UP001519641">
    <property type="component" value="Unassembled WGS sequence"/>
</dbReference>
<dbReference type="PRINTS" id="PR00455">
    <property type="entry name" value="HTHTETR"/>
</dbReference>
<sequence length="252" mass="25658">MAPTARELARQTVTADILAAARTRLTDEGPAALSLRAVARDVGMVSSAVYRYFPSRDDLLTALLITDYDELGAAVEAADAAAGPDAGARWVAMCRAIRGWSVAHPGDFALLFGSPVPGYAAPRETVVPATRTTLALVRVVADAVGSGASGASGAPGAPAPVTAGRPGSPAAPTSAPGAAGPAVADAVATLRSFGITLPDEVLVRTLMAWTTVFGTISFELFGHFVGSVSDPAAYFDQVIVRLADDLGFTATF</sequence>
<dbReference type="PROSITE" id="PS50977">
    <property type="entry name" value="HTH_TETR_2"/>
    <property type="match status" value="1"/>
</dbReference>
<feature type="region of interest" description="Disordered" evidence="5">
    <location>
        <begin position="146"/>
        <end position="176"/>
    </location>
</feature>
<keyword evidence="2 4" id="KW-0238">DNA-binding</keyword>
<dbReference type="InterPro" id="IPR001647">
    <property type="entry name" value="HTH_TetR"/>
</dbReference>
<reference evidence="7 8" key="1">
    <citation type="submission" date="2021-05" db="EMBL/GenBank/DDBJ databases">
        <title>Whole genome sequence of Curtobacterium flaccumfaciens pv. flaccumfaciens strain CFBP 8819.</title>
        <authorList>
            <person name="Osdaghi E."/>
            <person name="Taghouti G."/>
            <person name="Portier P."/>
            <person name="Fazliarab A."/>
            <person name="Taghavi S.M."/>
            <person name="Briand M."/>
            <person name="Le-Saux M."/>
            <person name="Jacques M.-A."/>
        </authorList>
    </citation>
    <scope>NUCLEOTIDE SEQUENCE [LARGE SCALE GENOMIC DNA]</scope>
    <source>
        <strain evidence="7 8">CFBP 8819</strain>
    </source>
</reference>
<evidence type="ECO:0000256" key="4">
    <source>
        <dbReference type="PROSITE-ProRule" id="PRU00335"/>
    </source>
</evidence>
<dbReference type="InterPro" id="IPR025996">
    <property type="entry name" value="MT1864/Rv1816-like_C"/>
</dbReference>
<keyword evidence="1" id="KW-0805">Transcription regulation</keyword>
<dbReference type="InterPro" id="IPR050109">
    <property type="entry name" value="HTH-type_TetR-like_transc_reg"/>
</dbReference>
<feature type="DNA-binding region" description="H-T-H motif" evidence="4">
    <location>
        <begin position="34"/>
        <end position="53"/>
    </location>
</feature>
<dbReference type="InterPro" id="IPR036271">
    <property type="entry name" value="Tet_transcr_reg_TetR-rel_C_sf"/>
</dbReference>